<proteinExistence type="predicted"/>
<sequence length="195" mass="21759">MSVDDYYNKLITLFDKFERLKMPHNCSCGKCTCGVITRYEADRDEERLHQFLLGVDDDLYGVVRSNLLSRVPMPTLDEAYSTFVQDENSKRIAHKRRSLILFMHLYFEVIVPCLSMNVRNSHVLIAVRRVPTIPLVSSCTGIHRGGRSDVKASVVLNPGMLHLRGGAPQVNAAAVSAPMNVGCQSSLQVLNPSLI</sequence>
<dbReference type="EMBL" id="BAABME010045257">
    <property type="protein sequence ID" value="GAA0140818.1"/>
    <property type="molecule type" value="Genomic_DNA"/>
</dbReference>
<comment type="caution">
    <text evidence="1">The sequence shown here is derived from an EMBL/GenBank/DDBJ whole genome shotgun (WGS) entry which is preliminary data.</text>
</comment>
<name>A0AAV3NPH0_LITER</name>
<organism evidence="1 2">
    <name type="scientific">Lithospermum erythrorhizon</name>
    <name type="common">Purple gromwell</name>
    <name type="synonym">Lithospermum officinale var. erythrorhizon</name>
    <dbReference type="NCBI Taxonomy" id="34254"/>
    <lineage>
        <taxon>Eukaryota</taxon>
        <taxon>Viridiplantae</taxon>
        <taxon>Streptophyta</taxon>
        <taxon>Embryophyta</taxon>
        <taxon>Tracheophyta</taxon>
        <taxon>Spermatophyta</taxon>
        <taxon>Magnoliopsida</taxon>
        <taxon>eudicotyledons</taxon>
        <taxon>Gunneridae</taxon>
        <taxon>Pentapetalae</taxon>
        <taxon>asterids</taxon>
        <taxon>lamiids</taxon>
        <taxon>Boraginales</taxon>
        <taxon>Boraginaceae</taxon>
        <taxon>Boraginoideae</taxon>
        <taxon>Lithospermeae</taxon>
        <taxon>Lithospermum</taxon>
    </lineage>
</organism>
<dbReference type="PANTHER" id="PTHR34222">
    <property type="entry name" value="GAG_PRE-INTEGRS DOMAIN-CONTAINING PROTEIN"/>
    <property type="match status" value="1"/>
</dbReference>
<evidence type="ECO:0000313" key="1">
    <source>
        <dbReference type="EMBL" id="GAA0140818.1"/>
    </source>
</evidence>
<dbReference type="Proteomes" id="UP001454036">
    <property type="component" value="Unassembled WGS sequence"/>
</dbReference>
<accession>A0AAV3NPH0</accession>
<reference evidence="1 2" key="1">
    <citation type="submission" date="2024-01" db="EMBL/GenBank/DDBJ databases">
        <title>The complete chloroplast genome sequence of Lithospermum erythrorhizon: insights into the phylogenetic relationship among Boraginaceae species and the maternal lineages of purple gromwells.</title>
        <authorList>
            <person name="Okada T."/>
            <person name="Watanabe K."/>
        </authorList>
    </citation>
    <scope>NUCLEOTIDE SEQUENCE [LARGE SCALE GENOMIC DNA]</scope>
</reference>
<evidence type="ECO:0000313" key="2">
    <source>
        <dbReference type="Proteomes" id="UP001454036"/>
    </source>
</evidence>
<dbReference type="AlphaFoldDB" id="A0AAV3NPH0"/>
<protein>
    <submittedName>
        <fullName evidence="1">Uncharacterized protein</fullName>
    </submittedName>
</protein>
<dbReference type="PANTHER" id="PTHR34222:SF94">
    <property type="entry name" value="CCHC-TYPE DOMAIN-CONTAINING PROTEIN"/>
    <property type="match status" value="1"/>
</dbReference>
<keyword evidence="2" id="KW-1185">Reference proteome</keyword>
<gene>
    <name evidence="1" type="ORF">LIER_44052</name>
</gene>